<feature type="domain" description="Regulatory protein YycH-like" evidence="2">
    <location>
        <begin position="42"/>
        <end position="240"/>
    </location>
</feature>
<dbReference type="RefSeq" id="WP_013490856.1">
    <property type="nucleotide sequence ID" value="NC_014829.1"/>
</dbReference>
<protein>
    <recommendedName>
        <fullName evidence="2">Regulatory protein YycH-like domain-containing protein</fullName>
    </recommendedName>
</protein>
<feature type="transmembrane region" description="Helical" evidence="1">
    <location>
        <begin position="6"/>
        <end position="26"/>
    </location>
</feature>
<keyword evidence="1" id="KW-1133">Transmembrane helix</keyword>
<dbReference type="Pfam" id="PF09648">
    <property type="entry name" value="YycI"/>
    <property type="match status" value="1"/>
</dbReference>
<dbReference type="Gene3D" id="2.40.128.690">
    <property type="entry name" value="YycH protein, domain 3-like"/>
    <property type="match status" value="1"/>
</dbReference>
<proteinExistence type="predicted"/>
<dbReference type="Proteomes" id="UP000001401">
    <property type="component" value="Chromosome"/>
</dbReference>
<dbReference type="GO" id="GO:0016020">
    <property type="term" value="C:membrane"/>
    <property type="evidence" value="ECO:0007669"/>
    <property type="project" value="InterPro"/>
</dbReference>
<dbReference type="eggNOG" id="COG4853">
    <property type="taxonomic scope" value="Bacteria"/>
</dbReference>
<keyword evidence="4" id="KW-1185">Reference proteome</keyword>
<name>E6TZW4_EVAC2</name>
<evidence type="ECO:0000259" key="2">
    <source>
        <dbReference type="Pfam" id="PF09648"/>
    </source>
</evidence>
<evidence type="ECO:0000313" key="3">
    <source>
        <dbReference type="EMBL" id="ADU32530.1"/>
    </source>
</evidence>
<organism evidence="3 4">
    <name type="scientific">Evansella cellulosilytica (strain ATCC 21833 / DSM 2522 / FERM P-1141 / JCM 9156 / N-4)</name>
    <name type="common">Bacillus cellulosilyticus</name>
    <dbReference type="NCBI Taxonomy" id="649639"/>
    <lineage>
        <taxon>Bacteria</taxon>
        <taxon>Bacillati</taxon>
        <taxon>Bacillota</taxon>
        <taxon>Bacilli</taxon>
        <taxon>Bacillales</taxon>
        <taxon>Bacillaceae</taxon>
        <taxon>Evansella</taxon>
    </lineage>
</organism>
<gene>
    <name evidence="3" type="ordered locus">Bcell_4303</name>
</gene>
<dbReference type="KEGG" id="bco:Bcell_4303"/>
<reference evidence="3 4" key="1">
    <citation type="submission" date="2010-12" db="EMBL/GenBank/DDBJ databases">
        <title>Complete sequence of Bacillus cellulosilyticus DSM 2522.</title>
        <authorList>
            <consortium name="US DOE Joint Genome Institute"/>
            <person name="Lucas S."/>
            <person name="Copeland A."/>
            <person name="Lapidus A."/>
            <person name="Cheng J.-F."/>
            <person name="Bruce D."/>
            <person name="Goodwin L."/>
            <person name="Pitluck S."/>
            <person name="Chertkov O."/>
            <person name="Detter J.C."/>
            <person name="Han C."/>
            <person name="Tapia R."/>
            <person name="Land M."/>
            <person name="Hauser L."/>
            <person name="Jeffries C."/>
            <person name="Kyrpides N."/>
            <person name="Ivanova N."/>
            <person name="Mikhailova N."/>
            <person name="Brumm P."/>
            <person name="Mead D."/>
            <person name="Woyke T."/>
        </authorList>
    </citation>
    <scope>NUCLEOTIDE SEQUENCE [LARGE SCALE GENOMIC DNA]</scope>
    <source>
        <strain evidence="4">ATCC 21833 / DSM 2522 / FERM P-1141 / JCM 9156 / N-4</strain>
    </source>
</reference>
<keyword evidence="1" id="KW-0472">Membrane</keyword>
<dbReference type="OrthoDB" id="2388036at2"/>
<dbReference type="InterPro" id="IPR018604">
    <property type="entry name" value="YycI-like"/>
</dbReference>
<keyword evidence="1" id="KW-0812">Transmembrane</keyword>
<dbReference type="STRING" id="649639.Bcell_4303"/>
<evidence type="ECO:0000256" key="1">
    <source>
        <dbReference type="SAM" id="Phobius"/>
    </source>
</evidence>
<dbReference type="AlphaFoldDB" id="E6TZW4"/>
<accession>E6TZW4</accession>
<sequence length="255" mass="30103">MDWSNTKTIFIIIFLFLNVFLAYQLMEKQQHSHFSELLHESMQELLQENIEINVSNPEEPITGSPILGSLQSFNEETLHFDRQIQDIEIFGQMLSSQLVSPYPLNRDTIELGVETFLQEYVYRGEQYRFHRFDEEDNVIHLQQLYEGNPISNQEQESHIKLFMNDDFEIQSYQQEYWVISEGERQQEILLPLEAIERLYIEGKIPRDTVIDYVELGYYSLLPSIGQNQVYTPMWKVEVNDTFQLVDAIDGSITSQ</sequence>
<evidence type="ECO:0000313" key="4">
    <source>
        <dbReference type="Proteomes" id="UP000001401"/>
    </source>
</evidence>
<dbReference type="HOGENOM" id="CLU_078250_0_0_9"/>
<dbReference type="EMBL" id="CP002394">
    <property type="protein sequence ID" value="ADU32530.1"/>
    <property type="molecule type" value="Genomic_DNA"/>
</dbReference>